<name>A0AA42BV94_9MICO</name>
<evidence type="ECO:0000313" key="2">
    <source>
        <dbReference type="Proteomes" id="UP001165587"/>
    </source>
</evidence>
<dbReference type="EMBL" id="JANLCK010000007">
    <property type="protein sequence ID" value="MCS5726996.1"/>
    <property type="molecule type" value="Genomic_DNA"/>
</dbReference>
<reference evidence="1" key="1">
    <citation type="submission" date="2022-08" db="EMBL/GenBank/DDBJ databases">
        <authorList>
            <person name="Deng Y."/>
            <person name="Han X.-F."/>
            <person name="Zhang Y.-Q."/>
        </authorList>
    </citation>
    <scope>NUCLEOTIDE SEQUENCE</scope>
    <source>
        <strain evidence="1">CPCC 203407</strain>
    </source>
</reference>
<gene>
    <name evidence="1" type="ORF">N1028_13930</name>
</gene>
<dbReference type="Proteomes" id="UP001165587">
    <property type="component" value="Unassembled WGS sequence"/>
</dbReference>
<protein>
    <submittedName>
        <fullName evidence="1">Uncharacterized protein</fullName>
    </submittedName>
</protein>
<dbReference type="RefSeq" id="WP_259529954.1">
    <property type="nucleotide sequence ID" value="NZ_JANLCK010000007.1"/>
</dbReference>
<accession>A0AA42BV94</accession>
<proteinExistence type="predicted"/>
<keyword evidence="2" id="KW-1185">Reference proteome</keyword>
<sequence>MQSTMMATIFGDREDPRVRLQALFGGTLPAGGQPPRSAVVWARDVLSRSGSLDSHDTVMKIRDLRRAEKRLTLKSATFLAAHVGP</sequence>
<organism evidence="1 2">
    <name type="scientific">Herbiconiux oxytropis</name>
    <dbReference type="NCBI Taxonomy" id="2970915"/>
    <lineage>
        <taxon>Bacteria</taxon>
        <taxon>Bacillati</taxon>
        <taxon>Actinomycetota</taxon>
        <taxon>Actinomycetes</taxon>
        <taxon>Micrococcales</taxon>
        <taxon>Microbacteriaceae</taxon>
        <taxon>Herbiconiux</taxon>
    </lineage>
</organism>
<dbReference type="AlphaFoldDB" id="A0AA42BV94"/>
<evidence type="ECO:0000313" key="1">
    <source>
        <dbReference type="EMBL" id="MCS5726996.1"/>
    </source>
</evidence>
<comment type="caution">
    <text evidence="1">The sequence shown here is derived from an EMBL/GenBank/DDBJ whole genome shotgun (WGS) entry which is preliminary data.</text>
</comment>